<comment type="caution">
    <text evidence="1">The sequence shown here is derived from an EMBL/GenBank/DDBJ whole genome shotgun (WGS) entry which is preliminary data.</text>
</comment>
<organism evidence="1 2">
    <name type="scientific">Eumeta variegata</name>
    <name type="common">Bagworm moth</name>
    <name type="synonym">Eumeta japonica</name>
    <dbReference type="NCBI Taxonomy" id="151549"/>
    <lineage>
        <taxon>Eukaryota</taxon>
        <taxon>Metazoa</taxon>
        <taxon>Ecdysozoa</taxon>
        <taxon>Arthropoda</taxon>
        <taxon>Hexapoda</taxon>
        <taxon>Insecta</taxon>
        <taxon>Pterygota</taxon>
        <taxon>Neoptera</taxon>
        <taxon>Endopterygota</taxon>
        <taxon>Lepidoptera</taxon>
        <taxon>Glossata</taxon>
        <taxon>Ditrysia</taxon>
        <taxon>Tineoidea</taxon>
        <taxon>Psychidae</taxon>
        <taxon>Oiketicinae</taxon>
        <taxon>Eumeta</taxon>
    </lineage>
</organism>
<dbReference type="EMBL" id="BGZK01002304">
    <property type="protein sequence ID" value="GBP92736.1"/>
    <property type="molecule type" value="Genomic_DNA"/>
</dbReference>
<protein>
    <submittedName>
        <fullName evidence="1">Uncharacterized protein</fullName>
    </submittedName>
</protein>
<dbReference type="Proteomes" id="UP000299102">
    <property type="component" value="Unassembled WGS sequence"/>
</dbReference>
<reference evidence="1 2" key="1">
    <citation type="journal article" date="2019" name="Commun. Biol.">
        <title>The bagworm genome reveals a unique fibroin gene that provides high tensile strength.</title>
        <authorList>
            <person name="Kono N."/>
            <person name="Nakamura H."/>
            <person name="Ohtoshi R."/>
            <person name="Tomita M."/>
            <person name="Numata K."/>
            <person name="Arakawa K."/>
        </authorList>
    </citation>
    <scope>NUCLEOTIDE SEQUENCE [LARGE SCALE GENOMIC DNA]</scope>
</reference>
<dbReference type="OrthoDB" id="8036689at2759"/>
<evidence type="ECO:0000313" key="1">
    <source>
        <dbReference type="EMBL" id="GBP92736.1"/>
    </source>
</evidence>
<proteinExistence type="predicted"/>
<accession>A0A4C1ZWA5</accession>
<keyword evidence="2" id="KW-1185">Reference proteome</keyword>
<evidence type="ECO:0000313" key="2">
    <source>
        <dbReference type="Proteomes" id="UP000299102"/>
    </source>
</evidence>
<name>A0A4C1ZWA5_EUMVA</name>
<dbReference type="AlphaFoldDB" id="A0A4C1ZWA5"/>
<gene>
    <name evidence="1" type="ORF">EVAR_100493_1</name>
</gene>
<sequence length="127" mass="14769">MHPAKLQTFVLDRVAEILENTGNHTWRHVPTNENLADRVPRGVDPKTVNGLDLWWGGHVARLSDNHKTTSWAGPLGQRKRKTKCTLVRQYYKEAGIQWTRAAEDREYWSFLESLCMERVLANTHLYI</sequence>